<keyword evidence="1" id="KW-0812">Transmembrane</keyword>
<dbReference type="EMBL" id="HBIQ01011605">
    <property type="protein sequence ID" value="CAE0525764.1"/>
    <property type="molecule type" value="Transcribed_RNA"/>
</dbReference>
<accession>A0A7S3RJC9</accession>
<sequence>MAQRRNRTAGVCLILAASLFGLTAFVQPLAGRPVAGERVASSVAMKASAQQKDAEGASWSLPVVGAAALSFVLLMGAPAAQAMEGKKIEDKPGTRQWAVQRDVTYEIPGESSLDAKLSKKTMNYGVTAQKNEDVTKAVEGIEGPKPSKVATAK</sequence>
<evidence type="ECO:0000256" key="2">
    <source>
        <dbReference type="SAM" id="SignalP"/>
    </source>
</evidence>
<dbReference type="AlphaFoldDB" id="A0A7S3RJC9"/>
<feature type="chain" id="PRO_5030816656" evidence="2">
    <location>
        <begin position="32"/>
        <end position="153"/>
    </location>
</feature>
<gene>
    <name evidence="3" type="ORF">SACU0126_LOCUS3753</name>
</gene>
<evidence type="ECO:0000256" key="1">
    <source>
        <dbReference type="SAM" id="Phobius"/>
    </source>
</evidence>
<feature type="signal peptide" evidence="2">
    <location>
        <begin position="1"/>
        <end position="31"/>
    </location>
</feature>
<name>A0A7S3RJC9_9SPIT</name>
<evidence type="ECO:0000313" key="3">
    <source>
        <dbReference type="EMBL" id="CAE0525764.1"/>
    </source>
</evidence>
<protein>
    <submittedName>
        <fullName evidence="3">Uncharacterized protein</fullName>
    </submittedName>
</protein>
<reference evidence="3" key="1">
    <citation type="submission" date="2021-01" db="EMBL/GenBank/DDBJ databases">
        <authorList>
            <person name="Corre E."/>
            <person name="Pelletier E."/>
            <person name="Niang G."/>
            <person name="Scheremetjew M."/>
            <person name="Finn R."/>
            <person name="Kale V."/>
            <person name="Holt S."/>
            <person name="Cochrane G."/>
            <person name="Meng A."/>
            <person name="Brown T."/>
            <person name="Cohen L."/>
        </authorList>
    </citation>
    <scope>NUCLEOTIDE SEQUENCE</scope>
    <source>
        <strain evidence="3">SPMC142</strain>
    </source>
</reference>
<keyword evidence="1" id="KW-0472">Membrane</keyword>
<organism evidence="3">
    <name type="scientific">Strombidinopsis acuminata</name>
    <dbReference type="NCBI Taxonomy" id="141414"/>
    <lineage>
        <taxon>Eukaryota</taxon>
        <taxon>Sar</taxon>
        <taxon>Alveolata</taxon>
        <taxon>Ciliophora</taxon>
        <taxon>Intramacronucleata</taxon>
        <taxon>Spirotrichea</taxon>
        <taxon>Choreotrichia</taxon>
        <taxon>Choreotrichida</taxon>
        <taxon>Strombidinopsidae</taxon>
        <taxon>Strombidinopsis</taxon>
    </lineage>
</organism>
<proteinExistence type="predicted"/>
<keyword evidence="2" id="KW-0732">Signal</keyword>
<feature type="transmembrane region" description="Helical" evidence="1">
    <location>
        <begin position="59"/>
        <end position="77"/>
    </location>
</feature>
<keyword evidence="1" id="KW-1133">Transmembrane helix</keyword>